<dbReference type="InterPro" id="IPR027417">
    <property type="entry name" value="P-loop_NTPase"/>
</dbReference>
<dbReference type="Proteomes" id="UP000290365">
    <property type="component" value="Chromosome"/>
</dbReference>
<dbReference type="Gene3D" id="3.40.50.300">
    <property type="entry name" value="P-loop containing nucleotide triphosphate hydrolases"/>
    <property type="match status" value="1"/>
</dbReference>
<name>A0A4V0Z0L2_KTERU</name>
<dbReference type="GO" id="GO:0016740">
    <property type="term" value="F:transferase activity"/>
    <property type="evidence" value="ECO:0007669"/>
    <property type="project" value="UniProtKB-KW"/>
</dbReference>
<accession>A0A4V0Z0L2</accession>
<keyword evidence="1" id="KW-1133">Transmembrane helix</keyword>
<sequence>MKIIGAGFGRTGTLSLKTALEELGFNPCYHMVEVFKHREHADIWYAAAQGEPVNWRALLKEYQATVDWPGCTFYKELMEVYPEAKVLLTVRDPEKWYESAMSTIYQSAERRGLVQNIMGLMMPNMRRFVRMIKAVIWNGTFGGEFPDKAHAIAVFERHIEEVKRSVPAERLLIYNVKEGWEPLCAFLGVPVPSTPFPHINDREDFMARRQQRLRQNLLVSGVVLAGLLAALLLLMRQVGRQKLPKRG</sequence>
<dbReference type="PANTHER" id="PTHR36978">
    <property type="entry name" value="P-LOOP CONTAINING NUCLEOTIDE TRIPHOSPHATE HYDROLASE"/>
    <property type="match status" value="1"/>
</dbReference>
<dbReference type="InterPro" id="IPR040632">
    <property type="entry name" value="Sulfotransfer_4"/>
</dbReference>
<dbReference type="PANTHER" id="PTHR36978:SF4">
    <property type="entry name" value="P-LOOP CONTAINING NUCLEOSIDE TRIPHOSPHATE HYDROLASE PROTEIN"/>
    <property type="match status" value="1"/>
</dbReference>
<evidence type="ECO:0000256" key="1">
    <source>
        <dbReference type="SAM" id="Phobius"/>
    </source>
</evidence>
<keyword evidence="1" id="KW-0472">Membrane</keyword>
<organism evidence="2 3">
    <name type="scientific">Ktedonosporobacter rubrisoli</name>
    <dbReference type="NCBI Taxonomy" id="2509675"/>
    <lineage>
        <taxon>Bacteria</taxon>
        <taxon>Bacillati</taxon>
        <taxon>Chloroflexota</taxon>
        <taxon>Ktedonobacteria</taxon>
        <taxon>Ktedonobacterales</taxon>
        <taxon>Ktedonosporobacteraceae</taxon>
        <taxon>Ktedonosporobacter</taxon>
    </lineage>
</organism>
<keyword evidence="2" id="KW-0808">Transferase</keyword>
<keyword evidence="3" id="KW-1185">Reference proteome</keyword>
<keyword evidence="1" id="KW-0812">Transmembrane</keyword>
<dbReference type="SUPFAM" id="SSF52540">
    <property type="entry name" value="P-loop containing nucleoside triphosphate hydrolases"/>
    <property type="match status" value="1"/>
</dbReference>
<evidence type="ECO:0000313" key="3">
    <source>
        <dbReference type="Proteomes" id="UP000290365"/>
    </source>
</evidence>
<dbReference type="OrthoDB" id="9806624at2"/>
<dbReference type="EMBL" id="CP035758">
    <property type="protein sequence ID" value="QBD83611.1"/>
    <property type="molecule type" value="Genomic_DNA"/>
</dbReference>
<proteinExistence type="predicted"/>
<evidence type="ECO:0000313" key="2">
    <source>
        <dbReference type="EMBL" id="QBD83611.1"/>
    </source>
</evidence>
<dbReference type="AlphaFoldDB" id="A0A4V0Z0L2"/>
<feature type="transmembrane region" description="Helical" evidence="1">
    <location>
        <begin position="217"/>
        <end position="235"/>
    </location>
</feature>
<reference evidence="2 3" key="1">
    <citation type="submission" date="2019-01" db="EMBL/GenBank/DDBJ databases">
        <title>Ktedonosporobacter rubrisoli SCAWS-G2.</title>
        <authorList>
            <person name="Huang Y."/>
            <person name="Yan B."/>
        </authorList>
    </citation>
    <scope>NUCLEOTIDE SEQUENCE [LARGE SCALE GENOMIC DNA]</scope>
    <source>
        <strain evidence="2 3">SCAWS-G2</strain>
    </source>
</reference>
<gene>
    <name evidence="2" type="ORF">EPA93_27665</name>
</gene>
<dbReference type="Pfam" id="PF17784">
    <property type="entry name" value="Sulfotransfer_4"/>
    <property type="match status" value="1"/>
</dbReference>
<dbReference type="KEGG" id="kbs:EPA93_27665"/>
<protein>
    <submittedName>
        <fullName evidence="2">Sulfotransferase family protein</fullName>
    </submittedName>
</protein>